<dbReference type="Proteomes" id="UP000604825">
    <property type="component" value="Unassembled WGS sequence"/>
</dbReference>
<feature type="domain" description="Bacterial surface antigen (D15)" evidence="5">
    <location>
        <begin position="248"/>
        <end position="501"/>
    </location>
</feature>
<sequence>MATASDSTHPPPSVTHDLDEDDDEEEFDDDDDLDDEADDDDDDGGEPATSSSEAARLEAVLRRLTADDVRIWVHQVTIRGCARTRRAAVEAAVGPDLARAATVRDLVRAAAAAGDRLRRLGSFDTVSITLDAPPPGIPGSAVVVLVDVAEASGRAAGDFGVFSSTQTGSCSLEGSVKLKNLFGFCETWDASGALELDKTAELSAGVQMPRIGAIPTPLMARISFLSEDWLKSSLKEHLVGVCVDLLSTMNHNLAYNLTWRKLSDPTRMSSNSVQEELGHSLLSSIKYAFKVDQRDSSIRPTRGYAFLSSSQVGGLAPGSKYSRFLRQEFDLRVALPLGVLNGALNAGVAARVIHPLERGSTGTVSPLSERFYLGGNRPLVCRLGGPPSSLLGFKTRGLGATEFRTHDPNNSDNGTSTSPELNGLGGDLAVTAFADLSFDLPLKPLRDLGIHGHAFVCAGNLGKLTDCDLRKFPVTDLLQTFRSSAGFGVVVPTRLFRIEANLFGYCETWDTSDPACMLSNSIQEHLGHRLLSSIKYVYKDDQRDSSIRPTCGHAFLSSFEVGSLAPGSKDPWYLRQEVDLRVAFPLGVLNGALNAGMVARLIHPLEREHTGSVVPLSERFYLDANRSLVCCLGGPSSLSGFKAKGLEPKYFVTSGSNNSENVASTSPELNGLGGDIAVTAFADLSFDLPLKPLRELGIHGHAFISAGNLAKLTEHGRGKFSLTDFLQTFRSSAGFCVVVPTRLLRIEVCPVTFFKFSSEFSGEVGA</sequence>
<feature type="region of interest" description="Disordered" evidence="4">
    <location>
        <begin position="1"/>
        <end position="55"/>
    </location>
</feature>
<dbReference type="Gene3D" id="2.40.160.50">
    <property type="entry name" value="membrane protein fhac: a member of the omp85/tpsb transporter family"/>
    <property type="match status" value="2"/>
</dbReference>
<dbReference type="PANTHER" id="PTHR12815">
    <property type="entry name" value="SORTING AND ASSEMBLY MACHINERY SAMM50 PROTEIN FAMILY MEMBER"/>
    <property type="match status" value="1"/>
</dbReference>
<evidence type="ECO:0000256" key="4">
    <source>
        <dbReference type="SAM" id="MobiDB-lite"/>
    </source>
</evidence>
<feature type="compositionally biased region" description="Acidic residues" evidence="4">
    <location>
        <begin position="18"/>
        <end position="45"/>
    </location>
</feature>
<keyword evidence="2" id="KW-0472">Membrane</keyword>
<comment type="subcellular location">
    <subcellularLocation>
        <location evidence="3">Plastid</location>
        <location evidence="3">Chloroplast outer membrane</location>
    </subcellularLocation>
</comment>
<keyword evidence="1" id="KW-0934">Plastid</keyword>
<dbReference type="OrthoDB" id="1724197at2759"/>
<feature type="domain" description="Bacterial surface antigen (D15)" evidence="5">
    <location>
        <begin position="522"/>
        <end position="741"/>
    </location>
</feature>
<keyword evidence="7" id="KW-1185">Reference proteome</keyword>
<comment type="caution">
    <text evidence="6">The sequence shown here is derived from an EMBL/GenBank/DDBJ whole genome shotgun (WGS) entry which is preliminary data.</text>
</comment>
<dbReference type="AlphaFoldDB" id="A0A811QGR5"/>
<keyword evidence="1" id="KW-1002">Plastid outer membrane</keyword>
<evidence type="ECO:0000256" key="1">
    <source>
        <dbReference type="ARBA" id="ARBA00022805"/>
    </source>
</evidence>
<dbReference type="FunFam" id="2.40.160.50:FF:000005">
    <property type="entry name" value="Outer membrane OMP85 family protein"/>
    <property type="match status" value="1"/>
</dbReference>
<evidence type="ECO:0000259" key="5">
    <source>
        <dbReference type="Pfam" id="PF01103"/>
    </source>
</evidence>
<evidence type="ECO:0000313" key="6">
    <source>
        <dbReference type="EMBL" id="CAD6255223.1"/>
    </source>
</evidence>
<protein>
    <recommendedName>
        <fullName evidence="5">Bacterial surface antigen (D15) domain-containing protein</fullName>
    </recommendedName>
</protein>
<dbReference type="EMBL" id="CAJGYO010000009">
    <property type="protein sequence ID" value="CAD6255223.1"/>
    <property type="molecule type" value="Genomic_DNA"/>
</dbReference>
<dbReference type="PANTHER" id="PTHR12815:SF15">
    <property type="entry name" value="OS11G0106200 PROTEIN"/>
    <property type="match status" value="1"/>
</dbReference>
<dbReference type="Pfam" id="PF01103">
    <property type="entry name" value="Omp85"/>
    <property type="match status" value="2"/>
</dbReference>
<organism evidence="6 7">
    <name type="scientific">Miscanthus lutarioriparius</name>
    <dbReference type="NCBI Taxonomy" id="422564"/>
    <lineage>
        <taxon>Eukaryota</taxon>
        <taxon>Viridiplantae</taxon>
        <taxon>Streptophyta</taxon>
        <taxon>Embryophyta</taxon>
        <taxon>Tracheophyta</taxon>
        <taxon>Spermatophyta</taxon>
        <taxon>Magnoliopsida</taxon>
        <taxon>Liliopsida</taxon>
        <taxon>Poales</taxon>
        <taxon>Poaceae</taxon>
        <taxon>PACMAD clade</taxon>
        <taxon>Panicoideae</taxon>
        <taxon>Andropogonodae</taxon>
        <taxon>Andropogoneae</taxon>
        <taxon>Saccharinae</taxon>
        <taxon>Miscanthus</taxon>
    </lineage>
</organism>
<gene>
    <name evidence="6" type="ORF">NCGR_LOCUS38817</name>
</gene>
<evidence type="ECO:0000256" key="2">
    <source>
        <dbReference type="ARBA" id="ARBA00023136"/>
    </source>
</evidence>
<evidence type="ECO:0000256" key="3">
    <source>
        <dbReference type="ARBA" id="ARBA00024013"/>
    </source>
</evidence>
<evidence type="ECO:0000313" key="7">
    <source>
        <dbReference type="Proteomes" id="UP000604825"/>
    </source>
</evidence>
<dbReference type="GO" id="GO:0009707">
    <property type="term" value="C:chloroplast outer membrane"/>
    <property type="evidence" value="ECO:0007669"/>
    <property type="project" value="UniProtKB-SubCell"/>
</dbReference>
<accession>A0A811QGR5</accession>
<proteinExistence type="predicted"/>
<dbReference type="InterPro" id="IPR039910">
    <property type="entry name" value="D15-like"/>
</dbReference>
<dbReference type="InterPro" id="IPR000184">
    <property type="entry name" value="Bac_surfAg_D15"/>
</dbReference>
<reference evidence="6" key="1">
    <citation type="submission" date="2020-10" db="EMBL/GenBank/DDBJ databases">
        <authorList>
            <person name="Han B."/>
            <person name="Lu T."/>
            <person name="Zhao Q."/>
            <person name="Huang X."/>
            <person name="Zhao Y."/>
        </authorList>
    </citation>
    <scope>NUCLEOTIDE SEQUENCE</scope>
</reference>
<name>A0A811QGR5_9POAL</name>